<evidence type="ECO:0000256" key="1">
    <source>
        <dbReference type="SAM" id="Phobius"/>
    </source>
</evidence>
<dbReference type="InterPro" id="IPR003598">
    <property type="entry name" value="Ig_sub2"/>
</dbReference>
<dbReference type="CDD" id="cd00096">
    <property type="entry name" value="Ig"/>
    <property type="match status" value="1"/>
</dbReference>
<dbReference type="Pfam" id="PF07686">
    <property type="entry name" value="V-set"/>
    <property type="match status" value="2"/>
</dbReference>
<evidence type="ECO:0000313" key="3">
    <source>
        <dbReference type="Ensembl" id="ENSEBUP00000021284.1"/>
    </source>
</evidence>
<dbReference type="GO" id="GO:0032956">
    <property type="term" value="P:regulation of actin cytoskeleton organization"/>
    <property type="evidence" value="ECO:0007669"/>
    <property type="project" value="TreeGrafter"/>
</dbReference>
<dbReference type="SMART" id="SM00406">
    <property type="entry name" value="IGv"/>
    <property type="match status" value="2"/>
</dbReference>
<dbReference type="PANTHER" id="PTHR46942:SF1">
    <property type="entry name" value="SIALIC ACID-BINDING IG-LIKE LECTIN 15"/>
    <property type="match status" value="1"/>
</dbReference>
<dbReference type="InterPro" id="IPR007110">
    <property type="entry name" value="Ig-like_dom"/>
</dbReference>
<protein>
    <recommendedName>
        <fullName evidence="2">Ig-like domain-containing protein</fullName>
    </recommendedName>
</protein>
<dbReference type="InterPro" id="IPR036179">
    <property type="entry name" value="Ig-like_dom_sf"/>
</dbReference>
<dbReference type="Pfam" id="PF13927">
    <property type="entry name" value="Ig_3"/>
    <property type="match status" value="1"/>
</dbReference>
<keyword evidence="4" id="KW-1185">Reference proteome</keyword>
<evidence type="ECO:0000259" key="2">
    <source>
        <dbReference type="PROSITE" id="PS50835"/>
    </source>
</evidence>
<dbReference type="AlphaFoldDB" id="A0A8C4QXX4"/>
<dbReference type="PANTHER" id="PTHR46942">
    <property type="entry name" value="SIALIC ACID-BINDING IG-LIKE LECTIN 15"/>
    <property type="match status" value="1"/>
</dbReference>
<dbReference type="GO" id="GO:2001204">
    <property type="term" value="P:regulation of osteoclast development"/>
    <property type="evidence" value="ECO:0007669"/>
    <property type="project" value="TreeGrafter"/>
</dbReference>
<dbReference type="Gene3D" id="2.60.40.10">
    <property type="entry name" value="Immunoglobulins"/>
    <property type="match status" value="3"/>
</dbReference>
<proteinExistence type="predicted"/>
<dbReference type="Ensembl" id="ENSEBUT00000021860.1">
    <property type="protein sequence ID" value="ENSEBUP00000021284.1"/>
    <property type="gene ID" value="ENSEBUG00000013155.1"/>
</dbReference>
<dbReference type="GeneTree" id="ENSGT00930000152707"/>
<feature type="transmembrane region" description="Helical" evidence="1">
    <location>
        <begin position="378"/>
        <end position="401"/>
    </location>
</feature>
<dbReference type="InterPro" id="IPR013106">
    <property type="entry name" value="Ig_V-set"/>
</dbReference>
<feature type="domain" description="Ig-like" evidence="2">
    <location>
        <begin position="273"/>
        <end position="376"/>
    </location>
</feature>
<dbReference type="Proteomes" id="UP000694388">
    <property type="component" value="Unplaced"/>
</dbReference>
<dbReference type="GO" id="GO:0005886">
    <property type="term" value="C:plasma membrane"/>
    <property type="evidence" value="ECO:0007669"/>
    <property type="project" value="TreeGrafter"/>
</dbReference>
<reference evidence="3" key="2">
    <citation type="submission" date="2025-09" db="UniProtKB">
        <authorList>
            <consortium name="Ensembl"/>
        </authorList>
    </citation>
    <scope>IDENTIFICATION</scope>
</reference>
<dbReference type="SMART" id="SM00409">
    <property type="entry name" value="IG"/>
    <property type="match status" value="2"/>
</dbReference>
<accession>A0A8C4QXX4</accession>
<reference evidence="3" key="1">
    <citation type="submission" date="2025-08" db="UniProtKB">
        <authorList>
            <consortium name="Ensembl"/>
        </authorList>
    </citation>
    <scope>IDENTIFICATION</scope>
</reference>
<dbReference type="InterPro" id="IPR013783">
    <property type="entry name" value="Ig-like_fold"/>
</dbReference>
<name>A0A8C4QXX4_EPTBU</name>
<dbReference type="InterPro" id="IPR003599">
    <property type="entry name" value="Ig_sub"/>
</dbReference>
<dbReference type="InterPro" id="IPR042836">
    <property type="entry name" value="SIG15"/>
</dbReference>
<keyword evidence="1" id="KW-0472">Membrane</keyword>
<sequence>MEGTKKLCVQHNVIGVQGEAVILPCLFNHNERNNITDLSFILYKYYNNSRYNMIINSSTNDTDVGFKERIQTVGNPSEGDGSVRIRDLKKEDEGTYGCRCEFREWRSWWSSWHRVGFEAREGKQTRLRVDESEIHNKDNCTMEGTKKLCVQHNVIGVQGEAVILPCMFNDNEGNNITDLNFVLYKYYSSRYNVINNSSTNDTDGGFKGRIQTVGNPSEGNGSVRIRDLKMEDEGTYMCRCEFREWRSLWSSWHHAELEAREGKQTRLRVDVSPKILRIWKDFVNSSTSWRLFCEAEAKPRPNITWWNPLGHLLDGNEMKENTHHQNESQIIISSYNITGEDPGGNYSCLVQNQHGTVKRFVFSGAFEGTSETRGITGIVIGCSTALILVLLLLIVFGFLIYKKKRNPAEGTDTHGRMDSNQEEEEAEITYATLAVLPHKIFPAPEHSPDTSIYAVIKR</sequence>
<dbReference type="GO" id="GO:0045124">
    <property type="term" value="P:regulation of bone resorption"/>
    <property type="evidence" value="ECO:0007669"/>
    <property type="project" value="TreeGrafter"/>
</dbReference>
<dbReference type="SMART" id="SM00408">
    <property type="entry name" value="IGc2"/>
    <property type="match status" value="3"/>
</dbReference>
<evidence type="ECO:0000313" key="4">
    <source>
        <dbReference type="Proteomes" id="UP000694388"/>
    </source>
</evidence>
<organism evidence="3 4">
    <name type="scientific">Eptatretus burgeri</name>
    <name type="common">Inshore hagfish</name>
    <dbReference type="NCBI Taxonomy" id="7764"/>
    <lineage>
        <taxon>Eukaryota</taxon>
        <taxon>Metazoa</taxon>
        <taxon>Chordata</taxon>
        <taxon>Craniata</taxon>
        <taxon>Vertebrata</taxon>
        <taxon>Cyclostomata</taxon>
        <taxon>Myxini</taxon>
        <taxon>Myxiniformes</taxon>
        <taxon>Myxinidae</taxon>
        <taxon>Eptatretinae</taxon>
        <taxon>Eptatretus</taxon>
    </lineage>
</organism>
<dbReference type="PROSITE" id="PS50835">
    <property type="entry name" value="IG_LIKE"/>
    <property type="match status" value="1"/>
</dbReference>
<dbReference type="SUPFAM" id="SSF48726">
    <property type="entry name" value="Immunoglobulin"/>
    <property type="match status" value="3"/>
</dbReference>
<keyword evidence="1" id="KW-0812">Transmembrane</keyword>
<keyword evidence="1" id="KW-1133">Transmembrane helix</keyword>